<evidence type="ECO:0000259" key="4">
    <source>
        <dbReference type="PROSITE" id="PS50206"/>
    </source>
</evidence>
<dbReference type="InterPro" id="IPR001763">
    <property type="entry name" value="Rhodanese-like_dom"/>
</dbReference>
<dbReference type="Gene3D" id="3.40.250.10">
    <property type="entry name" value="Rhodanese-like domain"/>
    <property type="match status" value="2"/>
</dbReference>
<feature type="domain" description="Rhodanese" evidence="4">
    <location>
        <begin position="159"/>
        <end position="276"/>
    </location>
</feature>
<dbReference type="Pfam" id="PF00581">
    <property type="entry name" value="Rhodanese"/>
    <property type="match status" value="2"/>
</dbReference>
<dbReference type="SMART" id="SM00450">
    <property type="entry name" value="RHOD"/>
    <property type="match status" value="2"/>
</dbReference>
<reference evidence="5" key="1">
    <citation type="submission" date="2020-06" db="EMBL/GenBank/DDBJ databases">
        <title>Paenibacillus sp. nov., isolated from soil.</title>
        <authorList>
            <person name="Seo Y.L."/>
        </authorList>
    </citation>
    <scope>NUCLEOTIDE SEQUENCE [LARGE SCALE GENOMIC DNA]</scope>
    <source>
        <strain evidence="5">JW14</strain>
    </source>
</reference>
<dbReference type="InterPro" id="IPR036873">
    <property type="entry name" value="Rhodanese-like_dom_sf"/>
</dbReference>
<dbReference type="Proteomes" id="UP000564806">
    <property type="component" value="Unassembled WGS sequence"/>
</dbReference>
<evidence type="ECO:0000313" key="5">
    <source>
        <dbReference type="EMBL" id="NUU60085.1"/>
    </source>
</evidence>
<feature type="domain" description="Rhodanese" evidence="4">
    <location>
        <begin position="25"/>
        <end position="130"/>
    </location>
</feature>
<dbReference type="CDD" id="cd01449">
    <property type="entry name" value="TST_Repeat_2"/>
    <property type="match status" value="1"/>
</dbReference>
<accession>A0A850EG11</accession>
<gene>
    <name evidence="5" type="ORF">HPT30_06960</name>
</gene>
<dbReference type="PROSITE" id="PS00380">
    <property type="entry name" value="RHODANESE_1"/>
    <property type="match status" value="1"/>
</dbReference>
<evidence type="ECO:0000256" key="1">
    <source>
        <dbReference type="ARBA" id="ARBA00012245"/>
    </source>
</evidence>
<comment type="catalytic activity">
    <reaction evidence="3">
        <text>thiosulfate + hydrogen cyanide = thiocyanate + sulfite + 2 H(+)</text>
        <dbReference type="Rhea" id="RHEA:16881"/>
        <dbReference type="ChEBI" id="CHEBI:15378"/>
        <dbReference type="ChEBI" id="CHEBI:17359"/>
        <dbReference type="ChEBI" id="CHEBI:18022"/>
        <dbReference type="ChEBI" id="CHEBI:18407"/>
        <dbReference type="ChEBI" id="CHEBI:33542"/>
        <dbReference type="EC" id="2.8.1.1"/>
    </reaction>
</comment>
<dbReference type="PROSITE" id="PS50206">
    <property type="entry name" value="RHODANESE_3"/>
    <property type="match status" value="2"/>
</dbReference>
<dbReference type="SUPFAM" id="SSF52821">
    <property type="entry name" value="Rhodanese/Cell cycle control phosphatase"/>
    <property type="match status" value="2"/>
</dbReference>
<sequence>MTDQHSSYPNGHLLVDSEWLEEHRGGPDLILLDARANNYEISHIPGAYWLNVKALKEPVQKSIVPKEQVQQLLEGFGITNESTIVIYDEGNNVLATRAFYVLEYYGLRDQLKLLNGGFAAWTAEGYEVSSDQPSPRRESSISLNANPLLITSKEELQAGLQNVILLDTRNILEYTGEDQRNNRRGGRIPGAIHKEWRDALQETDERGVTRFKDNSTLEREFAEAGLQRERIIIPYCQTNQRGAHTYFVLRLLGYPDIRPYEGSWEEWGNDEFTEIELVGRS</sequence>
<protein>
    <recommendedName>
        <fullName evidence="1">thiosulfate sulfurtransferase</fullName>
        <ecNumber evidence="1">2.8.1.1</ecNumber>
    </recommendedName>
</protein>
<dbReference type="EC" id="2.8.1.1" evidence="1"/>
<dbReference type="InterPro" id="IPR051126">
    <property type="entry name" value="Thiosulfate_sulfurtransferase"/>
</dbReference>
<keyword evidence="6" id="KW-1185">Reference proteome</keyword>
<comment type="caution">
    <text evidence="5">The sequence shown here is derived from an EMBL/GenBank/DDBJ whole genome shotgun (WGS) entry which is preliminary data.</text>
</comment>
<dbReference type="RefSeq" id="WP_175370701.1">
    <property type="nucleotide sequence ID" value="NZ_JABWCS010000197.1"/>
</dbReference>
<dbReference type="EMBL" id="JABWCS010000197">
    <property type="protein sequence ID" value="NUU60085.1"/>
    <property type="molecule type" value="Genomic_DNA"/>
</dbReference>
<dbReference type="PANTHER" id="PTHR43855">
    <property type="entry name" value="THIOSULFATE SULFURTRANSFERASE"/>
    <property type="match status" value="1"/>
</dbReference>
<proteinExistence type="predicted"/>
<keyword evidence="2" id="KW-0677">Repeat</keyword>
<organism evidence="5 6">
    <name type="scientific">Paenibacillus agri</name>
    <dbReference type="NCBI Taxonomy" id="2744309"/>
    <lineage>
        <taxon>Bacteria</taxon>
        <taxon>Bacillati</taxon>
        <taxon>Bacillota</taxon>
        <taxon>Bacilli</taxon>
        <taxon>Bacillales</taxon>
        <taxon>Paenibacillaceae</taxon>
        <taxon>Paenibacillus</taxon>
    </lineage>
</organism>
<dbReference type="CDD" id="cd01448">
    <property type="entry name" value="TST_Repeat_1"/>
    <property type="match status" value="1"/>
</dbReference>
<evidence type="ECO:0000256" key="3">
    <source>
        <dbReference type="ARBA" id="ARBA00047549"/>
    </source>
</evidence>
<keyword evidence="5" id="KW-0808">Transferase</keyword>
<dbReference type="AlphaFoldDB" id="A0A850EG11"/>
<dbReference type="GO" id="GO:0004792">
    <property type="term" value="F:thiosulfate-cyanide sulfurtransferase activity"/>
    <property type="evidence" value="ECO:0007669"/>
    <property type="project" value="UniProtKB-EC"/>
</dbReference>
<dbReference type="InterPro" id="IPR001307">
    <property type="entry name" value="Thiosulphate_STrfase_CS"/>
</dbReference>
<dbReference type="PANTHER" id="PTHR43855:SF1">
    <property type="entry name" value="THIOSULFATE SULFURTRANSFERASE"/>
    <property type="match status" value="1"/>
</dbReference>
<evidence type="ECO:0000256" key="2">
    <source>
        <dbReference type="ARBA" id="ARBA00022737"/>
    </source>
</evidence>
<name>A0A850EG11_9BACL</name>
<evidence type="ECO:0000313" key="6">
    <source>
        <dbReference type="Proteomes" id="UP000564806"/>
    </source>
</evidence>